<gene>
    <name evidence="4" type="ORF">HT102_06710</name>
</gene>
<keyword evidence="2" id="KW-1133">Transmembrane helix</keyword>
<feature type="compositionally biased region" description="Gly residues" evidence="1">
    <location>
        <begin position="57"/>
        <end position="69"/>
    </location>
</feature>
<proteinExistence type="predicted"/>
<protein>
    <submittedName>
        <fullName evidence="4">DUF4236 domain-containing protein</fullName>
    </submittedName>
</protein>
<organism evidence="4 5">
    <name type="scientific">Lolliginicoccus lacisalsi</name>
    <dbReference type="NCBI Taxonomy" id="2742202"/>
    <lineage>
        <taxon>Bacteria</taxon>
        <taxon>Bacillati</taxon>
        <taxon>Actinomycetota</taxon>
        <taxon>Actinomycetes</taxon>
        <taxon>Mycobacteriales</taxon>
        <taxon>Hoyosellaceae</taxon>
        <taxon>Lolliginicoccus</taxon>
    </lineage>
</organism>
<accession>A0A927JBF3</accession>
<comment type="caution">
    <text evidence="4">The sequence shown here is derived from an EMBL/GenBank/DDBJ whole genome shotgun (WGS) entry which is preliminary data.</text>
</comment>
<dbReference type="Proteomes" id="UP000642993">
    <property type="component" value="Unassembled WGS sequence"/>
</dbReference>
<evidence type="ECO:0000256" key="2">
    <source>
        <dbReference type="SAM" id="Phobius"/>
    </source>
</evidence>
<reference evidence="4" key="1">
    <citation type="submission" date="2020-09" db="EMBL/GenBank/DDBJ databases">
        <title>Hoyosella lacisalsi sp. nov., a halotolerant actinobacterium isolated from soil of Lake Gudzhirganskoe.</title>
        <authorList>
            <person name="Yang Q."/>
            <person name="Guo P.Y."/>
            <person name="Liu S.W."/>
            <person name="Li F.N."/>
            <person name="Sun C.H."/>
        </authorList>
    </citation>
    <scope>NUCLEOTIDE SEQUENCE</scope>
    <source>
        <strain evidence="4">G463</strain>
    </source>
</reference>
<keyword evidence="2" id="KW-0472">Membrane</keyword>
<evidence type="ECO:0000259" key="3">
    <source>
        <dbReference type="Pfam" id="PF14020"/>
    </source>
</evidence>
<evidence type="ECO:0000313" key="4">
    <source>
        <dbReference type="EMBL" id="MBD8506171.1"/>
    </source>
</evidence>
<dbReference type="InterPro" id="IPR025330">
    <property type="entry name" value="DUF4236"/>
</dbReference>
<name>A0A927JBF3_9ACTN</name>
<keyword evidence="2" id="KW-0812">Transmembrane</keyword>
<dbReference type="Pfam" id="PF14020">
    <property type="entry name" value="DUF4236"/>
    <property type="match status" value="1"/>
</dbReference>
<feature type="transmembrane region" description="Helical" evidence="2">
    <location>
        <begin position="133"/>
        <end position="162"/>
    </location>
</feature>
<feature type="compositionally biased region" description="Basic residues" evidence="1">
    <location>
        <begin position="71"/>
        <end position="81"/>
    </location>
</feature>
<dbReference type="AlphaFoldDB" id="A0A927JBF3"/>
<evidence type="ECO:0000256" key="1">
    <source>
        <dbReference type="SAM" id="MobiDB-lite"/>
    </source>
</evidence>
<dbReference type="RefSeq" id="WP_192038634.1">
    <property type="nucleotide sequence ID" value="NZ_JACYWE010000003.1"/>
</dbReference>
<evidence type="ECO:0000313" key="5">
    <source>
        <dbReference type="Proteomes" id="UP000642993"/>
    </source>
</evidence>
<keyword evidence="5" id="KW-1185">Reference proteome</keyword>
<sequence length="368" mass="40038">MGFYIRKSVKAGPFRFNLSKSGIGVSSGVPGFRLGRGPRGNYVHAGRHGAYYRKSLGGSGTRSGSGSGTRSGRRGTGRARARQGTPTTGGVPGPSLRDATGVEPLHLEPTGGGDLVDQMNEAAGRRAWFWPSVALFALVGLVTMPLGLLAWLVAIPACWWLWQRDRARRTAVVMYDVEDELDEWFDALVGNWAWLTGSERIWRVVAEGAVASPGQRKSRAGATDLVRREVARASLEGPRHLTSNVVVPTLAAGSSALYFLPDRVLVRDGKHYTDVAYEHLTSTAGTTTFIEQPGTVPSDARQTGSTWQHVNKDGSPDRRFSHNTRLAVVQYDQWRARSTHGLDWRVQVSRENAARAISQTLAQRPGPA</sequence>
<feature type="region of interest" description="Disordered" evidence="1">
    <location>
        <begin position="53"/>
        <end position="116"/>
    </location>
</feature>
<feature type="domain" description="DUF4236" evidence="3">
    <location>
        <begin position="3"/>
        <end position="53"/>
    </location>
</feature>
<dbReference type="EMBL" id="JACYWE010000003">
    <property type="protein sequence ID" value="MBD8506171.1"/>
    <property type="molecule type" value="Genomic_DNA"/>
</dbReference>